<evidence type="ECO:0000313" key="1">
    <source>
        <dbReference type="EMBL" id="PWN48472.1"/>
    </source>
</evidence>
<evidence type="ECO:0000313" key="2">
    <source>
        <dbReference type="Proteomes" id="UP000245626"/>
    </source>
</evidence>
<organism evidence="1 2">
    <name type="scientific">Violaceomyces palustris</name>
    <dbReference type="NCBI Taxonomy" id="1673888"/>
    <lineage>
        <taxon>Eukaryota</taxon>
        <taxon>Fungi</taxon>
        <taxon>Dikarya</taxon>
        <taxon>Basidiomycota</taxon>
        <taxon>Ustilaginomycotina</taxon>
        <taxon>Ustilaginomycetes</taxon>
        <taxon>Violaceomycetales</taxon>
        <taxon>Violaceomycetaceae</taxon>
        <taxon>Violaceomyces</taxon>
    </lineage>
</organism>
<sequence length="403" mass="46023">MPNHPKRVLTTSERRDFTLPADKDQFPLAVTSFTPTEPASTLAVVVLVNATGVQARFYHAYSQFLSTRGVAAFTFDYRYCGFSFPPGWDRERLVKDEEYYEKALLSALEEEEGGKVFDLTNTWSRVDLATVVRLAHQSYPTLPLTLIGHSLGGHFLPLLPRSHIYGPVAKVSRIMNVCGGNAHWRNHEDPETSRFGFEELVFKTLHEEKIFRASTLGLGYDLPFGPGKEWIEWYNHPHFSLNRVQDLRLARELLGVEYLYLGFEDDESISKRMMTQYLGMLNHSDGMKRSLWLDPKRRRPVWPSCGHVNAFAKTKSSENRPVPNGEGYEPSMGTEAEGVESEESELTREETIWELMLSYVLGEDLEVGEGDEYKTWTVKDERDVLPPLPSLEWNRGGLAVPYH</sequence>
<keyword evidence="2" id="KW-1185">Reference proteome</keyword>
<accession>A0ACD0NRP5</accession>
<gene>
    <name evidence="1" type="ORF">IE53DRAFT_389326</name>
</gene>
<dbReference type="Proteomes" id="UP000245626">
    <property type="component" value="Unassembled WGS sequence"/>
</dbReference>
<proteinExistence type="predicted"/>
<protein>
    <submittedName>
        <fullName evidence="1">Uncharacterized protein</fullName>
    </submittedName>
</protein>
<name>A0ACD0NRP5_9BASI</name>
<reference evidence="1 2" key="1">
    <citation type="journal article" date="2018" name="Mol. Biol. Evol.">
        <title>Broad Genomic Sampling Reveals a Smut Pathogenic Ancestry of the Fungal Clade Ustilaginomycotina.</title>
        <authorList>
            <person name="Kijpornyongpan T."/>
            <person name="Mondo S.J."/>
            <person name="Barry K."/>
            <person name="Sandor L."/>
            <person name="Lee J."/>
            <person name="Lipzen A."/>
            <person name="Pangilinan J."/>
            <person name="LaButti K."/>
            <person name="Hainaut M."/>
            <person name="Henrissat B."/>
            <person name="Grigoriev I.V."/>
            <person name="Spatafora J.W."/>
            <person name="Aime M.C."/>
        </authorList>
    </citation>
    <scope>NUCLEOTIDE SEQUENCE [LARGE SCALE GENOMIC DNA]</scope>
    <source>
        <strain evidence="1 2">SA 807</strain>
    </source>
</reference>
<dbReference type="EMBL" id="KZ820197">
    <property type="protein sequence ID" value="PWN48472.1"/>
    <property type="molecule type" value="Genomic_DNA"/>
</dbReference>